<dbReference type="GO" id="GO:0009888">
    <property type="term" value="P:tissue development"/>
    <property type="evidence" value="ECO:0007669"/>
    <property type="project" value="TreeGrafter"/>
</dbReference>
<feature type="disulfide bond" evidence="11">
    <location>
        <begin position="1516"/>
        <end position="1525"/>
    </location>
</feature>
<dbReference type="FunFam" id="2.170.300.10:FF:000008">
    <property type="entry name" value="Laminin subunit alpha 2"/>
    <property type="match status" value="1"/>
</dbReference>
<keyword evidence="10 11" id="KW-0424">Laminin EGF-like domain</keyword>
<comment type="function">
    <text evidence="1">Binding to cells via a high affinity receptor, laminin is thought to mediate the attachment, migration and organization of cells into tissues during embryonic development by interacting with other extracellular matrix components.</text>
</comment>
<feature type="disulfide bond" evidence="11">
    <location>
        <begin position="915"/>
        <end position="924"/>
    </location>
</feature>
<feature type="domain" description="Laminin EGF-like" evidence="12">
    <location>
        <begin position="397"/>
        <end position="451"/>
    </location>
</feature>
<dbReference type="SMART" id="SM00281">
    <property type="entry name" value="LamB"/>
    <property type="match status" value="2"/>
</dbReference>
<dbReference type="GO" id="GO:0007411">
    <property type="term" value="P:axon guidance"/>
    <property type="evidence" value="ECO:0007669"/>
    <property type="project" value="TreeGrafter"/>
</dbReference>
<feature type="disulfide bond" evidence="11">
    <location>
        <begin position="894"/>
        <end position="906"/>
    </location>
</feature>
<keyword evidence="8 11" id="KW-1015">Disulfide bond</keyword>
<evidence type="ECO:0000313" key="16">
    <source>
        <dbReference type="Proteomes" id="UP001059041"/>
    </source>
</evidence>
<dbReference type="FunFam" id="2.10.25.10:FF:000069">
    <property type="entry name" value="Laminin subunit alpha 1"/>
    <property type="match status" value="1"/>
</dbReference>
<evidence type="ECO:0000256" key="1">
    <source>
        <dbReference type="ARBA" id="ARBA00002418"/>
    </source>
</evidence>
<dbReference type="FunFam" id="2.10.25.10:FF:000128">
    <property type="entry name" value="laminin subunit alpha-2 isoform X1"/>
    <property type="match status" value="2"/>
</dbReference>
<dbReference type="Pfam" id="PF06008">
    <property type="entry name" value="Laminin_I"/>
    <property type="match status" value="1"/>
</dbReference>
<dbReference type="FunFam" id="2.10.25.10:FF:000189">
    <property type="entry name" value="Laminin subunit alpha 2"/>
    <property type="match status" value="1"/>
</dbReference>
<feature type="disulfide bond" evidence="11">
    <location>
        <begin position="1497"/>
        <end position="1514"/>
    </location>
</feature>
<feature type="domain" description="Laminin EGF-like" evidence="12">
    <location>
        <begin position="894"/>
        <end position="941"/>
    </location>
</feature>
<feature type="disulfide bond" evidence="11">
    <location>
        <begin position="397"/>
        <end position="409"/>
    </location>
</feature>
<evidence type="ECO:0000259" key="13">
    <source>
        <dbReference type="PROSITE" id="PS51115"/>
    </source>
</evidence>
<dbReference type="FunFam" id="2.10.25.10:FF:000051">
    <property type="entry name" value="Laminin subunit alpha 4"/>
    <property type="match status" value="1"/>
</dbReference>
<keyword evidence="5" id="KW-0732">Signal</keyword>
<feature type="disulfide bond" evidence="11">
    <location>
        <begin position="942"/>
        <end position="954"/>
    </location>
</feature>
<feature type="disulfide bond" evidence="11">
    <location>
        <begin position="1407"/>
        <end position="1416"/>
    </location>
</feature>
<dbReference type="GO" id="GO:0005201">
    <property type="term" value="F:extracellular matrix structural constituent"/>
    <property type="evidence" value="ECO:0007669"/>
    <property type="project" value="TreeGrafter"/>
</dbReference>
<keyword evidence="6" id="KW-0677">Repeat</keyword>
<feature type="disulfide bond" evidence="11">
    <location>
        <begin position="1111"/>
        <end position="1120"/>
    </location>
</feature>
<keyword evidence="9" id="KW-0325">Glycoprotein</keyword>
<keyword evidence="16" id="KW-1185">Reference proteome</keyword>
<feature type="domain" description="Laminin EGF-like" evidence="12">
    <location>
        <begin position="1495"/>
        <end position="1544"/>
    </location>
</feature>
<proteinExistence type="predicted"/>
<dbReference type="FunFam" id="2.10.25.10:FF:000094">
    <property type="entry name" value="Laminin subunit alpha-2"/>
    <property type="match status" value="1"/>
</dbReference>
<feature type="disulfide bond" evidence="11">
    <location>
        <begin position="1528"/>
        <end position="1542"/>
    </location>
</feature>
<dbReference type="InterPro" id="IPR000742">
    <property type="entry name" value="EGF"/>
</dbReference>
<feature type="disulfide bond" evidence="11">
    <location>
        <begin position="1081"/>
        <end position="1093"/>
    </location>
</feature>
<evidence type="ECO:0000256" key="6">
    <source>
        <dbReference type="ARBA" id="ARBA00022737"/>
    </source>
</evidence>
<dbReference type="FunFam" id="2.10.25.10:FF:000082">
    <property type="entry name" value="Laminin subunit alpha 1"/>
    <property type="match status" value="1"/>
</dbReference>
<dbReference type="PROSITE" id="PS51117">
    <property type="entry name" value="LAMININ_NTER"/>
    <property type="match status" value="1"/>
</dbReference>
<dbReference type="InterPro" id="IPR056863">
    <property type="entry name" value="LMN_ATRN_NET-like_EGF"/>
</dbReference>
<dbReference type="GO" id="GO:0045995">
    <property type="term" value="P:regulation of embryonic development"/>
    <property type="evidence" value="ECO:0007669"/>
    <property type="project" value="InterPro"/>
</dbReference>
<dbReference type="GO" id="GO:0005604">
    <property type="term" value="C:basement membrane"/>
    <property type="evidence" value="ECO:0007669"/>
    <property type="project" value="UniProtKB-SubCell"/>
</dbReference>
<dbReference type="GO" id="GO:0009887">
    <property type="term" value="P:animal organ morphogenesis"/>
    <property type="evidence" value="ECO:0007669"/>
    <property type="project" value="TreeGrafter"/>
</dbReference>
<name>A0A9W7TID5_TRIRA</name>
<feature type="disulfide bond" evidence="11">
    <location>
        <begin position="877"/>
        <end position="891"/>
    </location>
</feature>
<feature type="disulfide bond" evidence="11">
    <location>
        <begin position="962"/>
        <end position="971"/>
    </location>
</feature>
<feature type="disulfide bond" evidence="11">
    <location>
        <begin position="1056"/>
        <end position="1065"/>
    </location>
</feature>
<evidence type="ECO:0000256" key="3">
    <source>
        <dbReference type="ARBA" id="ARBA00022525"/>
    </source>
</evidence>
<keyword evidence="4" id="KW-0272">Extracellular matrix</keyword>
<dbReference type="PROSITE" id="PS00022">
    <property type="entry name" value="EGF_1"/>
    <property type="match status" value="1"/>
</dbReference>
<evidence type="ECO:0000259" key="14">
    <source>
        <dbReference type="PROSITE" id="PS51117"/>
    </source>
</evidence>
<feature type="domain" description="Laminin EGF-like" evidence="12">
    <location>
        <begin position="783"/>
        <end position="840"/>
    </location>
</feature>
<dbReference type="PRINTS" id="PR00011">
    <property type="entry name" value="EGFLAMININ"/>
</dbReference>
<gene>
    <name evidence="15" type="ORF">IRJ41_000720</name>
</gene>
<dbReference type="GO" id="GO:0030334">
    <property type="term" value="P:regulation of cell migration"/>
    <property type="evidence" value="ECO:0007669"/>
    <property type="project" value="InterPro"/>
</dbReference>
<evidence type="ECO:0000256" key="10">
    <source>
        <dbReference type="ARBA" id="ARBA00023292"/>
    </source>
</evidence>
<feature type="domain" description="Laminin EGF-like" evidence="12">
    <location>
        <begin position="989"/>
        <end position="1034"/>
    </location>
</feature>
<protein>
    <submittedName>
        <fullName evidence="15">Laminin alpha 2 chain</fullName>
    </submittedName>
</protein>
<dbReference type="Gene3D" id="2.10.25.10">
    <property type="entry name" value="Laminin"/>
    <property type="match status" value="13"/>
</dbReference>
<dbReference type="GO" id="GO:0030155">
    <property type="term" value="P:regulation of cell adhesion"/>
    <property type="evidence" value="ECO:0007669"/>
    <property type="project" value="InterPro"/>
</dbReference>
<feature type="domain" description="Laminin EGF-like" evidence="12">
    <location>
        <begin position="942"/>
        <end position="988"/>
    </location>
</feature>
<dbReference type="Gene3D" id="2.170.300.10">
    <property type="entry name" value="Tie2 ligand-binding domain superfamily"/>
    <property type="match status" value="2"/>
</dbReference>
<feature type="domain" description="Laminin EGF-like" evidence="12">
    <location>
        <begin position="452"/>
        <end position="500"/>
    </location>
</feature>
<dbReference type="FunFam" id="2.10.25.10:FF:000512">
    <property type="entry name" value="Laminin subunit alpha 1"/>
    <property type="match status" value="1"/>
</dbReference>
<dbReference type="InterPro" id="IPR008211">
    <property type="entry name" value="Laminin_N"/>
</dbReference>
<dbReference type="PROSITE" id="PS50027">
    <property type="entry name" value="EGF_LAM_2"/>
    <property type="match status" value="12"/>
</dbReference>
<feature type="domain" description="Laminin IV type A" evidence="13">
    <location>
        <begin position="521"/>
        <end position="699"/>
    </location>
</feature>
<keyword evidence="3" id="KW-0964">Secreted</keyword>
<dbReference type="GO" id="GO:0005102">
    <property type="term" value="F:signaling receptor binding"/>
    <property type="evidence" value="ECO:0007669"/>
    <property type="project" value="InterPro"/>
</dbReference>
<comment type="caution">
    <text evidence="15">The sequence shown here is derived from an EMBL/GenBank/DDBJ whole genome shotgun (WGS) entry which is preliminary data.</text>
</comment>
<dbReference type="EMBL" id="JAFHDT010000015">
    <property type="protein sequence ID" value="KAI7799348.1"/>
    <property type="molecule type" value="Genomic_DNA"/>
</dbReference>
<dbReference type="FunFam" id="2.10.25.10:FF:000106">
    <property type="entry name" value="Heparan sulfate proteoglycan 2"/>
    <property type="match status" value="2"/>
</dbReference>
<evidence type="ECO:0000256" key="4">
    <source>
        <dbReference type="ARBA" id="ARBA00022530"/>
    </source>
</evidence>
<dbReference type="Pfam" id="PF00055">
    <property type="entry name" value="Laminin_N"/>
    <property type="match status" value="1"/>
</dbReference>
<dbReference type="CDD" id="cd00055">
    <property type="entry name" value="EGF_Lam"/>
    <property type="match status" value="14"/>
</dbReference>
<evidence type="ECO:0000256" key="2">
    <source>
        <dbReference type="ARBA" id="ARBA00004302"/>
    </source>
</evidence>
<feature type="domain" description="Laminin EGF-like" evidence="12">
    <location>
        <begin position="733"/>
        <end position="782"/>
    </location>
</feature>
<dbReference type="PROSITE" id="PS51115">
    <property type="entry name" value="LAMININ_IVA"/>
    <property type="match status" value="2"/>
</dbReference>
<evidence type="ECO:0000256" key="8">
    <source>
        <dbReference type="ARBA" id="ARBA00023157"/>
    </source>
</evidence>
<dbReference type="Pfam" id="PF00052">
    <property type="entry name" value="Laminin_B"/>
    <property type="match status" value="2"/>
</dbReference>
<dbReference type="SMART" id="SM00181">
    <property type="entry name" value="EGF"/>
    <property type="match status" value="6"/>
</dbReference>
<evidence type="ECO:0000313" key="15">
    <source>
        <dbReference type="EMBL" id="KAI7799348.1"/>
    </source>
</evidence>
<dbReference type="Pfam" id="PF00053">
    <property type="entry name" value="EGF_laminin"/>
    <property type="match status" value="15"/>
</dbReference>
<dbReference type="InterPro" id="IPR000034">
    <property type="entry name" value="Laminin_IV"/>
</dbReference>
<feature type="domain" description="Laminin EGF-like" evidence="12">
    <location>
        <begin position="841"/>
        <end position="893"/>
    </location>
</feature>
<feature type="disulfide bond" evidence="11">
    <location>
        <begin position="471"/>
        <end position="480"/>
    </location>
</feature>
<dbReference type="Pfam" id="PF24973">
    <property type="entry name" value="EGF_LMN_ATRN"/>
    <property type="match status" value="2"/>
</dbReference>
<evidence type="ECO:0000259" key="12">
    <source>
        <dbReference type="PROSITE" id="PS50027"/>
    </source>
</evidence>
<dbReference type="Proteomes" id="UP001059041">
    <property type="component" value="Linkage Group LG15"/>
</dbReference>
<dbReference type="PANTHER" id="PTHR10574">
    <property type="entry name" value="NETRIN/LAMININ-RELATED"/>
    <property type="match status" value="1"/>
</dbReference>
<accession>A0A9W7TID5</accession>
<dbReference type="InterPro" id="IPR009254">
    <property type="entry name" value="Laminin_aI"/>
</dbReference>
<dbReference type="SMART" id="SM00136">
    <property type="entry name" value="LamNT"/>
    <property type="match status" value="1"/>
</dbReference>
<comment type="subcellular location">
    <subcellularLocation>
        <location evidence="2">Secreted</location>
        <location evidence="2">Extracellular space</location>
        <location evidence="2">Extracellular matrix</location>
        <location evidence="2">Basement membrane</location>
    </subcellularLocation>
</comment>
<feature type="disulfide bond" evidence="11">
    <location>
        <begin position="896"/>
        <end position="913"/>
    </location>
</feature>
<dbReference type="Gene3D" id="2.60.120.260">
    <property type="entry name" value="Galactose-binding domain-like"/>
    <property type="match status" value="1"/>
</dbReference>
<evidence type="ECO:0000256" key="5">
    <source>
        <dbReference type="ARBA" id="ARBA00022729"/>
    </source>
</evidence>
<feature type="disulfide bond" evidence="11">
    <location>
        <begin position="427"/>
        <end position="436"/>
    </location>
</feature>
<dbReference type="PROSITE" id="PS01248">
    <property type="entry name" value="EGF_LAM_1"/>
    <property type="match status" value="7"/>
</dbReference>
<keyword evidence="7" id="KW-0084">Basement membrane</keyword>
<dbReference type="SUPFAM" id="SSF49785">
    <property type="entry name" value="Galactose-binding domain-like"/>
    <property type="match status" value="1"/>
</dbReference>
<feature type="domain" description="Laminin IV type A" evidence="13">
    <location>
        <begin position="1165"/>
        <end position="1347"/>
    </location>
</feature>
<sequence length="1724" mass="188185">MNVSPLCLVGSSDFHNKRFSCLFPAVLNLASMAEITANASCGENGSEMYCKLVEHVPGQPVKNPQCRTCNLNSQHDYERHPIEYAIDGTNRWWQSPSIMNGMDYHHVTITLDLQQVFQIAYVILKAANSPRPGNWVLERSLDGETYMPWQYYAITDTECITRFNITPRRGPPSYTHDDGVICTSFYSKIHPLENGEIHTSLINGRPSADDPSPTLLNFTSARFIRLRFQRIRTLNADLMTLALNDPRDIDPIVTRRYYYSIKDISVGGMCICYGHAKACPLIPNTKKFSCECEHNTCGESCDRCCPGYNQKPWMAGTFLTRHVCEKCNCHVKSEECYYNQTVADAKLSLNLHGEYEGGGVCIGCSDNTSGMNCQSCADGYYRPAGVSPDEDGPCRRCSCDVRGSLHSACVPDDSQSTTDLAVGSCICKQGYAGEKCDRCSFGYTGFPQCEPCACSSDGSVNHNPCQPPCVCKEHVEGQNCDRCKQGFYHLRGDRLRGCEKCYCSGLASLCTESHWDYSNVTHMSGWYLTGADGEGLVWAVPSRDTPNQVTGSQSDAQTHLKAPYYWSAPSAYLHKKLLSYGGRLMYSVSDDTDGRHVSSGPDVIMEGDGLRLIDSRSFVRVSAAERRIDLLPESFQHQASGLAVSKRDFHTVLNNIQRVLLRASSGQEHVSAIYRLGTVSMHVAAVDARSGVQARAVEVCQCPPGYVGTSCETCAVGYRRVNGTVYRGVCELCHCHGHAERCDDITGHCQDCRNHTEGANCERCAPGYYGDATRGTANDCQQCACPLLTPSNNFSPTCHLDGRGEVVCDRCPAGYTGARCDRCANGYFGRPNVPGGSCEPCVCNGNLDLTASVSCDAVTGACLRCRGGYGGAACETCADGYFGDALVHKNCQPCACHLSGSMSEVCHQETGQCQCRNHVIGRQCDECMSGTHMQGGQGCVPCHCNSFGSKSFDCDESGQCRCQPGVSGQKCDRCAPGHFSFQEGGCTPCQCAHVGNNCDANTGQCICPPSTVGERCDRCAPNHWGHDITTGCKACGCSVLGSVTQQCNINTGCCTCREQIMGEKCDECKLGYRDFPQCISCQCSEAGSSADTCDAVSGLCACADRIGQCSCKAKVEGVKCDRCKMGSFGLSHRNPMGCSQCYCFGLSSSCTEATGLIRMRLSLMPEQTVLPLVDRSSGQEITAGVTFQHPDIVANADVIQQHLSEPYYWKLPKQFRGSMITAYGGTLKYAIYYEARDETGRTSYEPQVVIKGGPNRDKVMVRNMPPLQIGQLTRHEIDITEHEWNHKDGGAMSRQDFMDVLFHVDYILIKASHGSVMRHSRVSEVSVEVAEVGTSSQDTEMAHQIEKCDCPLGYAGLSCEECAAGFYRLSVQAGGVASRAGFGSCVRCQCHDHSDSCDPETSVCQNCQDNTVGEKCERCAPGFYGVVRGSPDDCEPCACPLLNPENNFSPGCQTEGLGEYRCTACPEGYTGKHCERCAPGFHGNPSVLGGRCEECKCDEYGAFPSPCDAVSGRCQCRPGADGLKCDQCMERHVCGPAGIVSCDDDCAGLLIGDMERLLRLIGSVNLTLPLPLPYKVLYRFENMTEELKHMLSPQRAPERLMQLADSNLNSLVTEMNELLNRATKVSADGEQTAADAERSRKAAQDLELFVRNTLLTAEALRDKARELNSTLGLRNGAPEKSVNEMNDEIQAMLTELRKRQITGKKRIAEEEESIDGDDRIKRDI</sequence>
<evidence type="ECO:0000256" key="9">
    <source>
        <dbReference type="ARBA" id="ARBA00023180"/>
    </source>
</evidence>
<feature type="domain" description="Laminin EGF-like" evidence="12">
    <location>
        <begin position="1081"/>
        <end position="1140"/>
    </location>
</feature>
<dbReference type="FunFam" id="2.60.120.260:FF:000017">
    <property type="entry name" value="Laminin subunit alpha 2"/>
    <property type="match status" value="1"/>
</dbReference>
<dbReference type="SMART" id="SM00180">
    <property type="entry name" value="EGF_Lam"/>
    <property type="match status" value="16"/>
</dbReference>
<feature type="disulfide bond" evidence="11">
    <location>
        <begin position="865"/>
        <end position="874"/>
    </location>
</feature>
<dbReference type="InterPro" id="IPR008979">
    <property type="entry name" value="Galactose-bd-like_sf"/>
</dbReference>
<comment type="caution">
    <text evidence="11">Lacks conserved residue(s) required for the propagation of feature annotation.</text>
</comment>
<feature type="disulfide bond" evidence="11">
    <location>
        <begin position="811"/>
        <end position="820"/>
    </location>
</feature>
<feature type="disulfide bond" evidence="11">
    <location>
        <begin position="1035"/>
        <end position="1047"/>
    </location>
</feature>
<organism evidence="15 16">
    <name type="scientific">Triplophysa rosa</name>
    <name type="common">Cave loach</name>
    <dbReference type="NCBI Taxonomy" id="992332"/>
    <lineage>
        <taxon>Eukaryota</taxon>
        <taxon>Metazoa</taxon>
        <taxon>Chordata</taxon>
        <taxon>Craniata</taxon>
        <taxon>Vertebrata</taxon>
        <taxon>Euteleostomi</taxon>
        <taxon>Actinopterygii</taxon>
        <taxon>Neopterygii</taxon>
        <taxon>Teleostei</taxon>
        <taxon>Ostariophysi</taxon>
        <taxon>Cypriniformes</taxon>
        <taxon>Nemacheilidae</taxon>
        <taxon>Triplophysa</taxon>
    </lineage>
</organism>
<reference evidence="15" key="1">
    <citation type="submission" date="2021-02" db="EMBL/GenBank/DDBJ databases">
        <title>Comparative genomics reveals that relaxation of natural selection precedes convergent phenotypic evolution of cavefish.</title>
        <authorList>
            <person name="Peng Z."/>
        </authorList>
    </citation>
    <scope>NUCLEOTIDE SEQUENCE</scope>
    <source>
        <tissue evidence="15">Muscle</tissue>
    </source>
</reference>
<feature type="domain" description="Laminin N-terminal" evidence="14">
    <location>
        <begin position="18"/>
        <end position="269"/>
    </location>
</feature>
<dbReference type="PANTHER" id="PTHR10574:SF291">
    <property type="entry name" value="LAMININ SUBUNIT ALPHA-2"/>
    <property type="match status" value="1"/>
</dbReference>
<feature type="disulfide bond" evidence="11">
    <location>
        <begin position="1007"/>
        <end position="1016"/>
    </location>
</feature>
<feature type="domain" description="Laminin EGF-like" evidence="12">
    <location>
        <begin position="1388"/>
        <end position="1436"/>
    </location>
</feature>
<feature type="disulfide bond" evidence="11">
    <location>
        <begin position="1037"/>
        <end position="1054"/>
    </location>
</feature>
<dbReference type="GO" id="GO:0005576">
    <property type="term" value="C:extracellular region"/>
    <property type="evidence" value="ECO:0007669"/>
    <property type="project" value="UniProtKB-ARBA"/>
</dbReference>
<evidence type="ECO:0000256" key="11">
    <source>
        <dbReference type="PROSITE-ProRule" id="PRU00460"/>
    </source>
</evidence>
<feature type="disulfide bond" evidence="11">
    <location>
        <begin position="1495"/>
        <end position="1507"/>
    </location>
</feature>
<dbReference type="FunFam" id="2.10.25.10:FF:000011">
    <property type="entry name" value="Cadherin EGF LAG seven-pass G-type receptor"/>
    <property type="match status" value="1"/>
</dbReference>
<feature type="domain" description="Laminin EGF-like" evidence="12">
    <location>
        <begin position="1035"/>
        <end position="1080"/>
    </location>
</feature>
<evidence type="ECO:0000256" key="7">
    <source>
        <dbReference type="ARBA" id="ARBA00022869"/>
    </source>
</evidence>
<dbReference type="SUPFAM" id="SSF57196">
    <property type="entry name" value="EGF/Laminin"/>
    <property type="match status" value="11"/>
</dbReference>
<dbReference type="InterPro" id="IPR002049">
    <property type="entry name" value="LE_dom"/>
</dbReference>
<feature type="disulfide bond" evidence="11">
    <location>
        <begin position="752"/>
        <end position="761"/>
    </location>
</feature>
<dbReference type="InterPro" id="IPR050440">
    <property type="entry name" value="Laminin/Netrin_ECM"/>
</dbReference>